<keyword evidence="2" id="KW-0067">ATP-binding</keyword>
<gene>
    <name evidence="3" type="ORF">BFG57_06580</name>
</gene>
<evidence type="ECO:0000256" key="1">
    <source>
        <dbReference type="ARBA" id="ARBA00022741"/>
    </source>
</evidence>
<dbReference type="OrthoDB" id="9816297at2"/>
<name>A0A1E5LBD0_9BACI</name>
<dbReference type="InterPro" id="IPR033875">
    <property type="entry name" value="FlhG"/>
</dbReference>
<evidence type="ECO:0000256" key="2">
    <source>
        <dbReference type="ARBA" id="ARBA00022840"/>
    </source>
</evidence>
<dbReference type="InterPro" id="IPR027417">
    <property type="entry name" value="P-loop_NTPase"/>
</dbReference>
<dbReference type="InterPro" id="IPR050625">
    <property type="entry name" value="ParA/MinD_ATPase"/>
</dbReference>
<reference evidence="3 4" key="1">
    <citation type="submission" date="2016-08" db="EMBL/GenBank/DDBJ databases">
        <title>Genome of Bacillus solimangrovi GH2-4.</title>
        <authorList>
            <person name="Lim S."/>
            <person name="Kim B.-C."/>
        </authorList>
    </citation>
    <scope>NUCLEOTIDE SEQUENCE [LARGE SCALE GENOMIC DNA]</scope>
    <source>
        <strain evidence="3 4">GH2-4</strain>
    </source>
</reference>
<dbReference type="SUPFAM" id="SSF52540">
    <property type="entry name" value="P-loop containing nucleoside triphosphate hydrolases"/>
    <property type="match status" value="1"/>
</dbReference>
<dbReference type="GO" id="GO:0009898">
    <property type="term" value="C:cytoplasmic side of plasma membrane"/>
    <property type="evidence" value="ECO:0007669"/>
    <property type="project" value="TreeGrafter"/>
</dbReference>
<sequence length="288" mass="32835">MRDQAESLRIKLKKQQNQSDEAKAIAVVSGKGGVGKSNFSLNFALSLSNNGSKVLLFDMDIGMGNIDILMGVSAKYSILDLFEHNMVIRDIIESGPGNLSYIAGATGMTTIFKMEQASFNKFMEQLQTIFEEYDYIIFDMGAGMTEESMRFILSVQETIVVTTPEPTSLTDAYAMIKYIHNQRDDLPFYVLVNRTFDERQAVKTYNRLQKVAKHFLERDIQFLGSIPDDRSVMKAVANQTPFLLHNERSSASKAIMEIIKRYENHHFNLEDTSKLSFVSKLKRFFIER</sequence>
<dbReference type="InterPro" id="IPR025501">
    <property type="entry name" value="MinD_FleN"/>
</dbReference>
<dbReference type="PANTHER" id="PTHR43384">
    <property type="entry name" value="SEPTUM SITE-DETERMINING PROTEIN MIND HOMOLOG, CHLOROPLASTIC-RELATED"/>
    <property type="match status" value="1"/>
</dbReference>
<dbReference type="CDD" id="cd02038">
    <property type="entry name" value="FlhG-like"/>
    <property type="match status" value="1"/>
</dbReference>
<dbReference type="PIRSF" id="PIRSF003092">
    <property type="entry name" value="MinD"/>
    <property type="match status" value="1"/>
</dbReference>
<proteinExistence type="predicted"/>
<dbReference type="STRING" id="1305675.BFG57_06580"/>
<evidence type="ECO:0000313" key="3">
    <source>
        <dbReference type="EMBL" id="OEH91279.1"/>
    </source>
</evidence>
<evidence type="ECO:0000313" key="4">
    <source>
        <dbReference type="Proteomes" id="UP000095209"/>
    </source>
</evidence>
<dbReference type="PANTHER" id="PTHR43384:SF4">
    <property type="entry name" value="CELLULOSE BIOSYNTHESIS PROTEIN BCSQ-RELATED"/>
    <property type="match status" value="1"/>
</dbReference>
<dbReference type="GO" id="GO:0016887">
    <property type="term" value="F:ATP hydrolysis activity"/>
    <property type="evidence" value="ECO:0007669"/>
    <property type="project" value="TreeGrafter"/>
</dbReference>
<comment type="caution">
    <text evidence="3">The sequence shown here is derived from an EMBL/GenBank/DDBJ whole genome shotgun (WGS) entry which is preliminary data.</text>
</comment>
<dbReference type="GO" id="GO:0005829">
    <property type="term" value="C:cytosol"/>
    <property type="evidence" value="ECO:0007669"/>
    <property type="project" value="TreeGrafter"/>
</dbReference>
<dbReference type="RefSeq" id="WP_069718795.1">
    <property type="nucleotide sequence ID" value="NZ_MJEH01000063.1"/>
</dbReference>
<dbReference type="GO" id="GO:0051782">
    <property type="term" value="P:negative regulation of cell division"/>
    <property type="evidence" value="ECO:0007669"/>
    <property type="project" value="TreeGrafter"/>
</dbReference>
<dbReference type="AlphaFoldDB" id="A0A1E5LBD0"/>
<protein>
    <submittedName>
        <fullName evidence="3">Cobyrinic acid a,c-diamide synthase</fullName>
    </submittedName>
</protein>
<dbReference type="Proteomes" id="UP000095209">
    <property type="component" value="Unassembled WGS sequence"/>
</dbReference>
<organism evidence="3 4">
    <name type="scientific">Bacillus solimangrovi</name>
    <dbReference type="NCBI Taxonomy" id="1305675"/>
    <lineage>
        <taxon>Bacteria</taxon>
        <taxon>Bacillati</taxon>
        <taxon>Bacillota</taxon>
        <taxon>Bacilli</taxon>
        <taxon>Bacillales</taxon>
        <taxon>Bacillaceae</taxon>
        <taxon>Bacillus</taxon>
    </lineage>
</organism>
<keyword evidence="4" id="KW-1185">Reference proteome</keyword>
<keyword evidence="1" id="KW-0547">Nucleotide-binding</keyword>
<dbReference type="InterPro" id="IPR033756">
    <property type="entry name" value="YlxH/NBP35"/>
</dbReference>
<dbReference type="GO" id="GO:0005524">
    <property type="term" value="F:ATP binding"/>
    <property type="evidence" value="ECO:0007669"/>
    <property type="project" value="UniProtKB-KW"/>
</dbReference>
<dbReference type="Gene3D" id="3.40.50.300">
    <property type="entry name" value="P-loop containing nucleotide triphosphate hydrolases"/>
    <property type="match status" value="1"/>
</dbReference>
<dbReference type="EMBL" id="MJEH01000063">
    <property type="protein sequence ID" value="OEH91279.1"/>
    <property type="molecule type" value="Genomic_DNA"/>
</dbReference>
<dbReference type="Pfam" id="PF10609">
    <property type="entry name" value="ParA"/>
    <property type="match status" value="1"/>
</dbReference>
<accession>A0A1E5LBD0</accession>